<feature type="binding site" evidence="11">
    <location>
        <position position="295"/>
    </location>
    <ligand>
        <name>Mn(2+)</name>
        <dbReference type="ChEBI" id="CHEBI:29035"/>
    </ligand>
</feature>
<dbReference type="InterPro" id="IPR013035">
    <property type="entry name" value="PEP_carboxykinase_C"/>
</dbReference>
<evidence type="ECO:0000313" key="14">
    <source>
        <dbReference type="EMBL" id="MBK9795144.1"/>
    </source>
</evidence>
<organism evidence="14 15">
    <name type="scientific">Candidatus Geothrix skivensis</name>
    <dbReference type="NCBI Taxonomy" id="2954439"/>
    <lineage>
        <taxon>Bacteria</taxon>
        <taxon>Pseudomonadati</taxon>
        <taxon>Acidobacteriota</taxon>
        <taxon>Holophagae</taxon>
        <taxon>Holophagales</taxon>
        <taxon>Holophagaceae</taxon>
        <taxon>Geothrix</taxon>
    </lineage>
</organism>
<feature type="domain" description="Phosphoenolpyruvate carboxykinase GTP-utilising N-terminal" evidence="13">
    <location>
        <begin position="19"/>
        <end position="238"/>
    </location>
</feature>
<dbReference type="GO" id="GO:0030145">
    <property type="term" value="F:manganese ion binding"/>
    <property type="evidence" value="ECO:0007669"/>
    <property type="project" value="UniProtKB-UniRule"/>
</dbReference>
<feature type="binding site" evidence="11">
    <location>
        <begin position="385"/>
        <end position="387"/>
    </location>
    <ligand>
        <name>substrate</name>
    </ligand>
</feature>
<dbReference type="SUPFAM" id="SSF68923">
    <property type="entry name" value="PEP carboxykinase N-terminal domain"/>
    <property type="match status" value="1"/>
</dbReference>
<feature type="binding site" evidence="11">
    <location>
        <begin position="510"/>
        <end position="513"/>
    </location>
    <ligand>
        <name>GTP</name>
        <dbReference type="ChEBI" id="CHEBI:37565"/>
    </ligand>
</feature>
<dbReference type="Pfam" id="PF00821">
    <property type="entry name" value="PEPCK_GTP"/>
    <property type="match status" value="1"/>
</dbReference>
<comment type="subunit">
    <text evidence="3 11">Monomer.</text>
</comment>
<dbReference type="GO" id="GO:0046327">
    <property type="term" value="P:glycerol biosynthetic process from pyruvate"/>
    <property type="evidence" value="ECO:0007669"/>
    <property type="project" value="TreeGrafter"/>
</dbReference>
<dbReference type="Gene3D" id="3.40.449.10">
    <property type="entry name" value="Phosphoenolpyruvate Carboxykinase, domain 1"/>
    <property type="match status" value="1"/>
</dbReference>
<keyword evidence="11" id="KW-0963">Cytoplasm</keyword>
<comment type="subcellular location">
    <subcellularLocation>
        <location evidence="11">Cytoplasm</location>
    </subcellularLocation>
</comment>
<keyword evidence="8 11" id="KW-0342">GTP-binding</keyword>
<dbReference type="HAMAP" id="MF_00452">
    <property type="entry name" value="PEPCK_GTP"/>
    <property type="match status" value="1"/>
</dbReference>
<dbReference type="GO" id="GO:0006107">
    <property type="term" value="P:oxaloacetate metabolic process"/>
    <property type="evidence" value="ECO:0007669"/>
    <property type="project" value="TreeGrafter"/>
</dbReference>
<dbReference type="GO" id="GO:0042594">
    <property type="term" value="P:response to starvation"/>
    <property type="evidence" value="ECO:0007669"/>
    <property type="project" value="TreeGrafter"/>
</dbReference>
<protein>
    <recommendedName>
        <fullName evidence="11">Phosphoenolpyruvate carboxykinase [GTP]</fullName>
        <shortName evidence="11">PEP carboxykinase</shortName>
        <shortName evidence="11">PEPCK</shortName>
        <ecNumber evidence="11">4.1.1.32</ecNumber>
    </recommendedName>
    <alternativeName>
        <fullName evidence="11">GTP-dependent phosphoenolpyruvate carboxykinase</fullName>
        <shortName evidence="11">GTP-PEPCK</shortName>
    </alternativeName>
</protein>
<feature type="binding site" evidence="11">
    <location>
        <begin position="269"/>
        <end position="274"/>
    </location>
    <ligand>
        <name>GTP</name>
        <dbReference type="ChEBI" id="CHEBI:37565"/>
    </ligand>
</feature>
<feature type="binding site" evidence="11">
    <location>
        <position position="268"/>
    </location>
    <ligand>
        <name>substrate</name>
    </ligand>
</feature>
<dbReference type="AlphaFoldDB" id="A0A9D7SCQ5"/>
<dbReference type="NCBIfam" id="NF003253">
    <property type="entry name" value="PRK04210.1"/>
    <property type="match status" value="1"/>
</dbReference>
<feature type="binding site" evidence="11">
    <location>
        <position position="79"/>
    </location>
    <ligand>
        <name>substrate</name>
    </ligand>
</feature>
<dbReference type="GO" id="GO:0033993">
    <property type="term" value="P:response to lipid"/>
    <property type="evidence" value="ECO:0007669"/>
    <property type="project" value="TreeGrafter"/>
</dbReference>
<comment type="caution">
    <text evidence="14">The sequence shown here is derived from an EMBL/GenBank/DDBJ whole genome shotgun (WGS) entry which is preliminary data.</text>
</comment>
<evidence type="ECO:0000256" key="7">
    <source>
        <dbReference type="ARBA" id="ARBA00022793"/>
    </source>
</evidence>
<evidence type="ECO:0000256" key="5">
    <source>
        <dbReference type="ARBA" id="ARBA00022723"/>
    </source>
</evidence>
<evidence type="ECO:0000256" key="10">
    <source>
        <dbReference type="ARBA" id="ARBA00023239"/>
    </source>
</evidence>
<comment type="catalytic activity">
    <reaction evidence="11">
        <text>oxaloacetate + GTP = phosphoenolpyruvate + GDP + CO2</text>
        <dbReference type="Rhea" id="RHEA:10388"/>
        <dbReference type="ChEBI" id="CHEBI:16452"/>
        <dbReference type="ChEBI" id="CHEBI:16526"/>
        <dbReference type="ChEBI" id="CHEBI:37565"/>
        <dbReference type="ChEBI" id="CHEBI:58189"/>
        <dbReference type="ChEBI" id="CHEBI:58702"/>
        <dbReference type="EC" id="4.1.1.32"/>
    </reaction>
</comment>
<keyword evidence="5 11" id="KW-0479">Metal-binding</keyword>
<keyword evidence="4 11" id="KW-0312">Gluconeogenesis</keyword>
<dbReference type="InterPro" id="IPR008209">
    <property type="entry name" value="PEP_carboxykinase_GTP"/>
</dbReference>
<dbReference type="GO" id="GO:0006094">
    <property type="term" value="P:gluconeogenesis"/>
    <property type="evidence" value="ECO:0007669"/>
    <property type="project" value="UniProtKB-UniRule"/>
</dbReference>
<dbReference type="FunFam" id="3.40.449.10:FF:000005">
    <property type="entry name" value="Phosphoenolpyruvate carboxykinase [GTP]"/>
    <property type="match status" value="1"/>
</dbReference>
<evidence type="ECO:0000313" key="15">
    <source>
        <dbReference type="Proteomes" id="UP000886657"/>
    </source>
</evidence>
<evidence type="ECO:0000256" key="9">
    <source>
        <dbReference type="ARBA" id="ARBA00023211"/>
    </source>
</evidence>
<dbReference type="PROSITE" id="PS00505">
    <property type="entry name" value="PEPCK_GTP"/>
    <property type="match status" value="1"/>
</dbReference>
<dbReference type="InterPro" id="IPR018091">
    <property type="entry name" value="PEP_carboxykin_GTP_CS"/>
</dbReference>
<feature type="binding site" evidence="11">
    <location>
        <position position="418"/>
    </location>
    <ligand>
        <name>GTP</name>
        <dbReference type="ChEBI" id="CHEBI:37565"/>
    </ligand>
</feature>
<evidence type="ECO:0000256" key="6">
    <source>
        <dbReference type="ARBA" id="ARBA00022741"/>
    </source>
</evidence>
<dbReference type="Proteomes" id="UP000886657">
    <property type="component" value="Unassembled WGS sequence"/>
</dbReference>
<dbReference type="Gene3D" id="3.90.228.20">
    <property type="match status" value="1"/>
</dbReference>
<dbReference type="GO" id="GO:0019543">
    <property type="term" value="P:propionate catabolic process"/>
    <property type="evidence" value="ECO:0007669"/>
    <property type="project" value="TreeGrafter"/>
</dbReference>
<evidence type="ECO:0000259" key="12">
    <source>
        <dbReference type="Pfam" id="PF00821"/>
    </source>
</evidence>
<dbReference type="GO" id="GO:0071333">
    <property type="term" value="P:cellular response to glucose stimulus"/>
    <property type="evidence" value="ECO:0007669"/>
    <property type="project" value="TreeGrafter"/>
</dbReference>
<dbReference type="GO" id="GO:0004613">
    <property type="term" value="F:phosphoenolpyruvate carboxykinase (GTP) activity"/>
    <property type="evidence" value="ECO:0007669"/>
    <property type="project" value="UniProtKB-UniRule"/>
</dbReference>
<dbReference type="EMBL" id="JADKIO010000004">
    <property type="protein sequence ID" value="MBK9795144.1"/>
    <property type="molecule type" value="Genomic_DNA"/>
</dbReference>
<keyword evidence="6 11" id="KW-0547">Nucleotide-binding</keyword>
<name>A0A9D7SCQ5_9BACT</name>
<feature type="domain" description="Phosphoenolpyruvate carboxykinase C-terminal P-loop" evidence="12">
    <location>
        <begin position="242"/>
        <end position="595"/>
    </location>
</feature>
<evidence type="ECO:0000256" key="1">
    <source>
        <dbReference type="ARBA" id="ARBA00004742"/>
    </source>
</evidence>
<dbReference type="Pfam" id="PF17297">
    <property type="entry name" value="PEPCK_N"/>
    <property type="match status" value="1"/>
</dbReference>
<evidence type="ECO:0000256" key="4">
    <source>
        <dbReference type="ARBA" id="ARBA00022432"/>
    </source>
</evidence>
<comment type="pathway">
    <text evidence="1 11">Carbohydrate biosynthesis; gluconeogenesis.</text>
</comment>
<evidence type="ECO:0000259" key="13">
    <source>
        <dbReference type="Pfam" id="PF17297"/>
    </source>
</evidence>
<keyword evidence="7 11" id="KW-0210">Decarboxylase</keyword>
<evidence type="ECO:0000256" key="3">
    <source>
        <dbReference type="ARBA" id="ARBA00011245"/>
    </source>
</evidence>
<dbReference type="PIRSF" id="PIRSF001348">
    <property type="entry name" value="PEP_carboxykinase_GTP"/>
    <property type="match status" value="1"/>
</dbReference>
<comment type="function">
    <text evidence="11">Catalyzes the conversion of oxaloacetate (OAA) to phosphoenolpyruvate (PEP), the rate-limiting step in the metabolic pathway that produces glucose from lactate and other precursors derived from the citric acid cycle.</text>
</comment>
<evidence type="ECO:0000256" key="11">
    <source>
        <dbReference type="HAMAP-Rule" id="MF_00452"/>
    </source>
</evidence>
<dbReference type="Gene3D" id="2.170.8.10">
    <property type="entry name" value="Phosphoenolpyruvate Carboxykinase, domain 2"/>
    <property type="match status" value="1"/>
</dbReference>
<keyword evidence="10 11" id="KW-0456">Lyase</keyword>
<dbReference type="CDD" id="cd00819">
    <property type="entry name" value="PEPCK_GTP"/>
    <property type="match status" value="1"/>
</dbReference>
<dbReference type="EC" id="4.1.1.32" evidence="11"/>
<keyword evidence="9 11" id="KW-0464">Manganese</keyword>
<dbReference type="InterPro" id="IPR035077">
    <property type="entry name" value="PEP_carboxykinase_GTP_C"/>
</dbReference>
<evidence type="ECO:0000256" key="2">
    <source>
        <dbReference type="ARBA" id="ARBA00005796"/>
    </source>
</evidence>
<dbReference type="GO" id="GO:0005525">
    <property type="term" value="F:GTP binding"/>
    <property type="evidence" value="ECO:0007669"/>
    <property type="project" value="UniProtKB-UniRule"/>
</dbReference>
<dbReference type="InterPro" id="IPR035078">
    <property type="entry name" value="PEP_carboxykinase_GTP_N"/>
</dbReference>
<accession>A0A9D7SCQ5</accession>
<comment type="cofactor">
    <cofactor evidence="11">
        <name>Mn(2+)</name>
        <dbReference type="ChEBI" id="CHEBI:29035"/>
    </cofactor>
    <text evidence="11">Binds 1 Mn(2+) ion per subunit.</text>
</comment>
<sequence>MPTPPVQAPAYVVNRKFLRWLEEVVQLCQPKDVHWCDGTEAEFDHLCGRLVEGGTFRKLNPARRPNSYLAWSDPIDVARVEDRTFICSRLKDDAGPNNNWMEPSEMKARLQGLFKGCMQGRTLYVIPFSMGPLGSPIAQIGVELSDSPYVAVNMKIMTRMGRQVWDVLGDGDFVPALHSVGMPLAEGQKDVTWPCNKEKYIVHFPEERSIWSFGSGYGGNALLGKKCFALRIASIMAKEEGWLAEHMLILGVQGPGMPKAYVAAAFPSACGKTNFAMLRTPEALKEYEITTVGDDIAWIKPGLDGRLYAINPEAGFFGVAPGTGMKSNPNAMLTIEKNTLFTNVALTTDGDVWWEGMTDEVPDGLINWQGQPHDKASGKPAAHPNARFTAPASQCPSIDPAWEDPAGVPISAMLFGGRRATTVPLVFQPVSWAFGVYMASTIGSETTAAAVGATGEVRRDPMAMLPFCGYHMGDYFNHWLQMGHVAHPPQIFCVNWFRKGPDGKFLWPGYSENMRVLKWVVERVQGRARAEEGPLGWMPLEEDLDLSGMPGFGPAEYQAVMKVDRDEWRRELLLHVELFEKLYDRLPKEYVPMRQLLQSALWRAGGKLELAPSDM</sequence>
<dbReference type="PANTHER" id="PTHR11561">
    <property type="entry name" value="PHOSPHOENOLPYRUVATE CARBOXYKINASE"/>
    <property type="match status" value="1"/>
</dbReference>
<proteinExistence type="inferred from homology"/>
<feature type="binding site" evidence="11">
    <location>
        <begin position="217"/>
        <end position="219"/>
    </location>
    <ligand>
        <name>substrate</name>
    </ligand>
</feature>
<dbReference type="GO" id="GO:0005829">
    <property type="term" value="C:cytosol"/>
    <property type="evidence" value="ECO:0007669"/>
    <property type="project" value="TreeGrafter"/>
</dbReference>
<dbReference type="SUPFAM" id="SSF53795">
    <property type="entry name" value="PEP carboxykinase-like"/>
    <property type="match status" value="1"/>
</dbReference>
<comment type="similarity">
    <text evidence="2 11">Belongs to the phosphoenolpyruvate carboxykinase [GTP] family.</text>
</comment>
<dbReference type="InterPro" id="IPR008210">
    <property type="entry name" value="PEP_carboxykinase_N"/>
</dbReference>
<feature type="binding site" evidence="11">
    <location>
        <position position="246"/>
    </location>
    <ligand>
        <name>Mn(2+)</name>
        <dbReference type="ChEBI" id="CHEBI:29035"/>
    </ligand>
</feature>
<feature type="binding site" evidence="11">
    <location>
        <position position="226"/>
    </location>
    <ligand>
        <name>Mn(2+)</name>
        <dbReference type="ChEBI" id="CHEBI:29035"/>
    </ligand>
</feature>
<feature type="active site" evidence="11">
    <location>
        <position position="270"/>
    </location>
</feature>
<evidence type="ECO:0000256" key="8">
    <source>
        <dbReference type="ARBA" id="ARBA00023134"/>
    </source>
</evidence>
<feature type="binding site" evidence="11">
    <location>
        <position position="387"/>
    </location>
    <ligand>
        <name>GTP</name>
        <dbReference type="ChEBI" id="CHEBI:37565"/>
    </ligand>
</feature>
<gene>
    <name evidence="11" type="primary">pckG</name>
    <name evidence="14" type="ORF">IPP58_01360</name>
</gene>
<reference evidence="14" key="1">
    <citation type="submission" date="2020-10" db="EMBL/GenBank/DDBJ databases">
        <title>Connecting structure to function with the recovery of over 1000 high-quality activated sludge metagenome-assembled genomes encoding full-length rRNA genes using long-read sequencing.</title>
        <authorList>
            <person name="Singleton C.M."/>
            <person name="Petriglieri F."/>
            <person name="Kristensen J.M."/>
            <person name="Kirkegaard R.H."/>
            <person name="Michaelsen T.Y."/>
            <person name="Andersen M.H."/>
            <person name="Karst S.M."/>
            <person name="Dueholm M.S."/>
            <person name="Nielsen P.H."/>
            <person name="Albertsen M."/>
        </authorList>
    </citation>
    <scope>NUCLEOTIDE SEQUENCE</scope>
    <source>
        <strain evidence="14">Skiv_18-Q3-R9-52_MAXAC.067</strain>
    </source>
</reference>
<dbReference type="PANTHER" id="PTHR11561:SF0">
    <property type="entry name" value="PHOSPHOENOLPYRUVATE CARBOXYKINASE [GTP]-RELATED"/>
    <property type="match status" value="1"/>
</dbReference>